<sequence length="150" mass="17514">MDHYSKSITRKFEKRAVCMFKAYHMRRLMKQMLRFINRPIDESQRFVSLRNFWKKFSIADTTEIVAQSWEELEDSTLRSCWNKLCPENSNGVPSVQTLEYIVPEIIATAQQIGGEGFDGICDVEILDLVQTQSEYLTLEEIEAILDQPQN</sequence>
<accession>A0ACC2NDU1</accession>
<evidence type="ECO:0000313" key="2">
    <source>
        <dbReference type="Proteomes" id="UP001239111"/>
    </source>
</evidence>
<dbReference type="Proteomes" id="UP001239111">
    <property type="component" value="Chromosome 3"/>
</dbReference>
<proteinExistence type="predicted"/>
<name>A0ACC2NDU1_9HYME</name>
<protein>
    <submittedName>
        <fullName evidence="1">Uncharacterized protein</fullName>
    </submittedName>
</protein>
<reference evidence="1" key="1">
    <citation type="submission" date="2023-04" db="EMBL/GenBank/DDBJ databases">
        <title>A chromosome-level genome assembly of the parasitoid wasp Eretmocerus hayati.</title>
        <authorList>
            <person name="Zhong Y."/>
            <person name="Liu S."/>
            <person name="Liu Y."/>
        </authorList>
    </citation>
    <scope>NUCLEOTIDE SEQUENCE</scope>
    <source>
        <strain evidence="1">ZJU_SS_LIU_2023</strain>
    </source>
</reference>
<evidence type="ECO:0000313" key="1">
    <source>
        <dbReference type="EMBL" id="KAJ8669323.1"/>
    </source>
</evidence>
<gene>
    <name evidence="1" type="ORF">QAD02_000582</name>
</gene>
<dbReference type="EMBL" id="CM056743">
    <property type="protein sequence ID" value="KAJ8669323.1"/>
    <property type="molecule type" value="Genomic_DNA"/>
</dbReference>
<organism evidence="1 2">
    <name type="scientific">Eretmocerus hayati</name>
    <dbReference type="NCBI Taxonomy" id="131215"/>
    <lineage>
        <taxon>Eukaryota</taxon>
        <taxon>Metazoa</taxon>
        <taxon>Ecdysozoa</taxon>
        <taxon>Arthropoda</taxon>
        <taxon>Hexapoda</taxon>
        <taxon>Insecta</taxon>
        <taxon>Pterygota</taxon>
        <taxon>Neoptera</taxon>
        <taxon>Endopterygota</taxon>
        <taxon>Hymenoptera</taxon>
        <taxon>Apocrita</taxon>
        <taxon>Proctotrupomorpha</taxon>
        <taxon>Chalcidoidea</taxon>
        <taxon>Aphelinidae</taxon>
        <taxon>Aphelininae</taxon>
        <taxon>Eretmocerus</taxon>
    </lineage>
</organism>
<keyword evidence="2" id="KW-1185">Reference proteome</keyword>
<comment type="caution">
    <text evidence="1">The sequence shown here is derived from an EMBL/GenBank/DDBJ whole genome shotgun (WGS) entry which is preliminary data.</text>
</comment>